<dbReference type="InterPro" id="IPR001387">
    <property type="entry name" value="Cro/C1-type_HTH"/>
</dbReference>
<dbReference type="PROSITE" id="PS50943">
    <property type="entry name" value="HTH_CROC1"/>
    <property type="match status" value="1"/>
</dbReference>
<proteinExistence type="predicted"/>
<accession>A0A3B0WYF9</accession>
<dbReference type="GO" id="GO:0003677">
    <property type="term" value="F:DNA binding"/>
    <property type="evidence" value="ECO:0007669"/>
    <property type="project" value="InterPro"/>
</dbReference>
<evidence type="ECO:0000259" key="1">
    <source>
        <dbReference type="PROSITE" id="PS50943"/>
    </source>
</evidence>
<dbReference type="Pfam" id="PF01381">
    <property type="entry name" value="HTH_3"/>
    <property type="match status" value="1"/>
</dbReference>
<protein>
    <recommendedName>
        <fullName evidence="1">HTH cro/C1-type domain-containing protein</fullName>
    </recommendedName>
</protein>
<feature type="domain" description="HTH cro/C1-type" evidence="1">
    <location>
        <begin position="36"/>
        <end position="89"/>
    </location>
</feature>
<evidence type="ECO:0000313" key="2">
    <source>
        <dbReference type="EMBL" id="VAW60571.1"/>
    </source>
</evidence>
<dbReference type="SMART" id="SM00530">
    <property type="entry name" value="HTH_XRE"/>
    <property type="match status" value="1"/>
</dbReference>
<dbReference type="NCBIfam" id="TIGR02612">
    <property type="entry name" value="mob_myst_A"/>
    <property type="match status" value="1"/>
</dbReference>
<organism evidence="2">
    <name type="scientific">hydrothermal vent metagenome</name>
    <dbReference type="NCBI Taxonomy" id="652676"/>
    <lineage>
        <taxon>unclassified sequences</taxon>
        <taxon>metagenomes</taxon>
        <taxon>ecological metagenomes</taxon>
    </lineage>
</organism>
<dbReference type="EMBL" id="UOFG01000126">
    <property type="protein sequence ID" value="VAW60571.1"/>
    <property type="molecule type" value="Genomic_DNA"/>
</dbReference>
<dbReference type="InterPro" id="IPR010982">
    <property type="entry name" value="Lambda_DNA-bd_dom_sf"/>
</dbReference>
<dbReference type="Gene3D" id="1.10.260.40">
    <property type="entry name" value="lambda repressor-like DNA-binding domains"/>
    <property type="match status" value="1"/>
</dbReference>
<dbReference type="InterPro" id="IPR013435">
    <property type="entry name" value="Mobile_mystery_prot_A"/>
</dbReference>
<sequence length="157" mass="17652">MSIKQIVSIQYQGTVNRAGQQVRGLSTPPEGWLCTARKALQMSGARLAERLGVSRAQVSKTEKSELSGRVTIKTMQKMAEAMECRFVYAIVPEKSVEEVITAQARKKAEAIVEYTHQHMMLEGQALSDRQIAFEVERLITNMVDQQPADFWDDKSGY</sequence>
<dbReference type="AlphaFoldDB" id="A0A3B0WYF9"/>
<gene>
    <name evidence="2" type="ORF">MNBD_GAMMA11-509</name>
</gene>
<dbReference type="CDD" id="cd00093">
    <property type="entry name" value="HTH_XRE"/>
    <property type="match status" value="1"/>
</dbReference>
<dbReference type="SUPFAM" id="SSF47413">
    <property type="entry name" value="lambda repressor-like DNA-binding domains"/>
    <property type="match status" value="1"/>
</dbReference>
<name>A0A3B0WYF9_9ZZZZ</name>
<reference evidence="2" key="1">
    <citation type="submission" date="2018-06" db="EMBL/GenBank/DDBJ databases">
        <authorList>
            <person name="Zhirakovskaya E."/>
        </authorList>
    </citation>
    <scope>NUCLEOTIDE SEQUENCE</scope>
</reference>